<organism evidence="1 2">
    <name type="scientific">Nesidiocoris tenuis</name>
    <dbReference type="NCBI Taxonomy" id="355587"/>
    <lineage>
        <taxon>Eukaryota</taxon>
        <taxon>Metazoa</taxon>
        <taxon>Ecdysozoa</taxon>
        <taxon>Arthropoda</taxon>
        <taxon>Hexapoda</taxon>
        <taxon>Insecta</taxon>
        <taxon>Pterygota</taxon>
        <taxon>Neoptera</taxon>
        <taxon>Paraneoptera</taxon>
        <taxon>Hemiptera</taxon>
        <taxon>Heteroptera</taxon>
        <taxon>Panheteroptera</taxon>
        <taxon>Cimicomorpha</taxon>
        <taxon>Miridae</taxon>
        <taxon>Dicyphina</taxon>
        <taxon>Nesidiocoris</taxon>
    </lineage>
</organism>
<evidence type="ECO:0000313" key="1">
    <source>
        <dbReference type="EMBL" id="BES93517.1"/>
    </source>
</evidence>
<proteinExistence type="predicted"/>
<reference evidence="1 2" key="1">
    <citation type="submission" date="2023-09" db="EMBL/GenBank/DDBJ databases">
        <title>Nesidiocoris tenuis whole genome shotgun sequence.</title>
        <authorList>
            <person name="Shibata T."/>
            <person name="Shimoda M."/>
            <person name="Kobayashi T."/>
            <person name="Uehara T."/>
        </authorList>
    </citation>
    <scope>NUCLEOTIDE SEQUENCE [LARGE SCALE GENOMIC DNA]</scope>
    <source>
        <strain evidence="1 2">Japan</strain>
    </source>
</reference>
<sequence>MDVRLRRSLREGGNLVGCALLSFSTPRSPSPRNYNPQLHQRAERSLAGEDNTMMYYSGRKAAQLRGGPRRRNVDGKAQLTTSEHTFLGILLLSESVSSTYDLNTASVPTNHPADKTYAIVPTKFDS</sequence>
<protein>
    <submittedName>
        <fullName evidence="1">Uncharacterized protein</fullName>
    </submittedName>
</protein>
<gene>
    <name evidence="1" type="ORF">NTJ_06326</name>
</gene>
<name>A0ABN7ASZ8_9HEMI</name>
<accession>A0ABN7ASZ8</accession>
<keyword evidence="2" id="KW-1185">Reference proteome</keyword>
<dbReference type="EMBL" id="AP028912">
    <property type="protein sequence ID" value="BES93517.1"/>
    <property type="molecule type" value="Genomic_DNA"/>
</dbReference>
<evidence type="ECO:0000313" key="2">
    <source>
        <dbReference type="Proteomes" id="UP001307889"/>
    </source>
</evidence>
<dbReference type="Proteomes" id="UP001307889">
    <property type="component" value="Chromosome 4"/>
</dbReference>